<dbReference type="Gene3D" id="1.10.3810.10">
    <property type="entry name" value="Biosynthetic peptidoglycan transglycosylase-like"/>
    <property type="match status" value="1"/>
</dbReference>
<comment type="catalytic activity">
    <reaction evidence="23">
        <text>Preferential cleavage: (Ac)2-L-Lys-D-Ala-|-D-Ala. Also transpeptidation of peptidyl-alanyl moieties that are N-acyl substituents of D-alanine.</text>
        <dbReference type="EC" id="3.4.16.4"/>
    </reaction>
</comment>
<evidence type="ECO:0000256" key="15">
    <source>
        <dbReference type="ARBA" id="ARBA00022960"/>
    </source>
</evidence>
<evidence type="ECO:0000256" key="10">
    <source>
        <dbReference type="ARBA" id="ARBA00022670"/>
    </source>
</evidence>
<keyword evidence="17" id="KW-0573">Peptidoglycan synthesis</keyword>
<evidence type="ECO:0000256" key="14">
    <source>
        <dbReference type="ARBA" id="ARBA00022801"/>
    </source>
</evidence>
<dbReference type="GO" id="GO:0008955">
    <property type="term" value="F:peptidoglycan glycosyltransferase activity"/>
    <property type="evidence" value="ECO:0007669"/>
    <property type="project" value="UniProtKB-EC"/>
</dbReference>
<dbReference type="SUPFAM" id="SSF56601">
    <property type="entry name" value="beta-lactamase/transpeptidase-like"/>
    <property type="match status" value="1"/>
</dbReference>
<keyword evidence="20" id="KW-0046">Antibiotic resistance</keyword>
<keyword evidence="16" id="KW-0735">Signal-anchor</keyword>
<evidence type="ECO:0000256" key="6">
    <source>
        <dbReference type="ARBA" id="ARBA00012448"/>
    </source>
</evidence>
<evidence type="ECO:0000256" key="4">
    <source>
        <dbReference type="ARBA" id="ARBA00007090"/>
    </source>
</evidence>
<evidence type="ECO:0000256" key="7">
    <source>
        <dbReference type="ARBA" id="ARBA00018638"/>
    </source>
</evidence>
<evidence type="ECO:0000256" key="22">
    <source>
        <dbReference type="ARBA" id="ARBA00023316"/>
    </source>
</evidence>
<comment type="subcellular location">
    <subcellularLocation>
        <location evidence="2">Cell membrane</location>
        <topology evidence="2">Single-pass type II membrane protein</topology>
    </subcellularLocation>
</comment>
<evidence type="ECO:0000256" key="17">
    <source>
        <dbReference type="ARBA" id="ARBA00022984"/>
    </source>
</evidence>
<dbReference type="GO" id="GO:0006508">
    <property type="term" value="P:proteolysis"/>
    <property type="evidence" value="ECO:0007669"/>
    <property type="project" value="UniProtKB-KW"/>
</dbReference>
<evidence type="ECO:0000256" key="13">
    <source>
        <dbReference type="ARBA" id="ARBA00022692"/>
    </source>
</evidence>
<dbReference type="PANTHER" id="PTHR32282:SF11">
    <property type="entry name" value="PENICILLIN-BINDING PROTEIN 1B"/>
    <property type="match status" value="1"/>
</dbReference>
<dbReference type="GO" id="GO:0008360">
    <property type="term" value="P:regulation of cell shape"/>
    <property type="evidence" value="ECO:0007669"/>
    <property type="project" value="UniProtKB-KW"/>
</dbReference>
<evidence type="ECO:0000256" key="21">
    <source>
        <dbReference type="ARBA" id="ARBA00023268"/>
    </source>
</evidence>
<dbReference type="InterPro" id="IPR036950">
    <property type="entry name" value="PBP_transglycosylase"/>
</dbReference>
<comment type="similarity">
    <text evidence="4">In the C-terminal section; belongs to the transpeptidase family.</text>
</comment>
<dbReference type="STRING" id="661089.ciss_08060"/>
<dbReference type="Gene3D" id="3.40.710.10">
    <property type="entry name" value="DD-peptidase/beta-lactamase superfamily"/>
    <property type="match status" value="1"/>
</dbReference>
<evidence type="ECO:0000256" key="27">
    <source>
        <dbReference type="SAM" id="MobiDB-lite"/>
    </source>
</evidence>
<gene>
    <name evidence="30" type="ORF">ciss_08060</name>
</gene>
<keyword evidence="18" id="KW-1133">Transmembrane helix</keyword>
<dbReference type="GO" id="GO:0030288">
    <property type="term" value="C:outer membrane-bounded periplasmic space"/>
    <property type="evidence" value="ECO:0007669"/>
    <property type="project" value="TreeGrafter"/>
</dbReference>
<dbReference type="Pfam" id="PF00905">
    <property type="entry name" value="Transpeptidase"/>
    <property type="match status" value="1"/>
</dbReference>
<evidence type="ECO:0000256" key="24">
    <source>
        <dbReference type="ARBA" id="ARBA00044770"/>
    </source>
</evidence>
<dbReference type="GO" id="GO:0009002">
    <property type="term" value="F:serine-type D-Ala-D-Ala carboxypeptidase activity"/>
    <property type="evidence" value="ECO:0007669"/>
    <property type="project" value="UniProtKB-EC"/>
</dbReference>
<keyword evidence="13" id="KW-0812">Transmembrane</keyword>
<dbReference type="InterPro" id="IPR001460">
    <property type="entry name" value="PCN-bd_Tpept"/>
</dbReference>
<dbReference type="GO" id="GO:0046677">
    <property type="term" value="P:response to antibiotic"/>
    <property type="evidence" value="ECO:0007669"/>
    <property type="project" value="UniProtKB-KW"/>
</dbReference>
<feature type="domain" description="Glycosyl transferase family 51" evidence="29">
    <location>
        <begin position="55"/>
        <end position="230"/>
    </location>
</feature>
<evidence type="ECO:0000256" key="9">
    <source>
        <dbReference type="ARBA" id="ARBA00022645"/>
    </source>
</evidence>
<dbReference type="InterPro" id="IPR050396">
    <property type="entry name" value="Glycosyltr_51/Transpeptidase"/>
</dbReference>
<evidence type="ECO:0000256" key="5">
    <source>
        <dbReference type="ARBA" id="ARBA00007739"/>
    </source>
</evidence>
<evidence type="ECO:0000256" key="1">
    <source>
        <dbReference type="ARBA" id="ARBA00002624"/>
    </source>
</evidence>
<organism evidence="30 31">
    <name type="scientific">Carboxydothermus islandicus</name>
    <dbReference type="NCBI Taxonomy" id="661089"/>
    <lineage>
        <taxon>Bacteria</taxon>
        <taxon>Bacillati</taxon>
        <taxon>Bacillota</taxon>
        <taxon>Clostridia</taxon>
        <taxon>Thermoanaerobacterales</taxon>
        <taxon>Thermoanaerobacteraceae</taxon>
        <taxon>Carboxydothermus</taxon>
    </lineage>
</organism>
<keyword evidence="14" id="KW-0378">Hydrolase</keyword>
<keyword evidence="15" id="KW-0133">Cell shape</keyword>
<dbReference type="Proteomes" id="UP000187338">
    <property type="component" value="Unassembled WGS sequence"/>
</dbReference>
<dbReference type="Gene3D" id="2.60.40.10">
    <property type="entry name" value="Immunoglobulins"/>
    <property type="match status" value="1"/>
</dbReference>
<dbReference type="OrthoDB" id="9766909at2"/>
<dbReference type="InterPro" id="IPR013783">
    <property type="entry name" value="Ig-like_fold"/>
</dbReference>
<evidence type="ECO:0000256" key="26">
    <source>
        <dbReference type="ARBA" id="ARBA00060592"/>
    </source>
</evidence>
<keyword evidence="19" id="KW-0472">Membrane</keyword>
<dbReference type="EC" id="3.4.16.4" evidence="6"/>
<dbReference type="InterPro" id="IPR012338">
    <property type="entry name" value="Beta-lactam/transpept-like"/>
</dbReference>
<evidence type="ECO:0000256" key="23">
    <source>
        <dbReference type="ARBA" id="ARBA00034000"/>
    </source>
</evidence>
<evidence type="ECO:0000256" key="25">
    <source>
        <dbReference type="ARBA" id="ARBA00049902"/>
    </source>
</evidence>
<evidence type="ECO:0000313" key="31">
    <source>
        <dbReference type="Proteomes" id="UP000187338"/>
    </source>
</evidence>
<keyword evidence="11" id="KW-0328">Glycosyltransferase</keyword>
<keyword evidence="21" id="KW-0511">Multifunctional enzyme</keyword>
<comment type="function">
    <text evidence="1">Cell wall formation. Synthesis of cross-linked peptidoglycan from the lipid intermediates. The enzyme has a penicillin-insensitive transglycosylase N-terminal domain (formation of linear glycan strands) and a penicillin-sensitive transpeptidase C-terminal domain (cross-linking of the peptide subunits).</text>
</comment>
<protein>
    <recommendedName>
        <fullName evidence="7">Penicillin-binding protein 1A</fullName>
        <ecNumber evidence="24">2.4.99.28</ecNumber>
        <ecNumber evidence="6">3.4.16.4</ecNumber>
    </recommendedName>
</protein>
<keyword evidence="8" id="KW-1003">Cell membrane</keyword>
<comment type="catalytic activity">
    <reaction evidence="25">
        <text>[GlcNAc-(1-&gt;4)-Mur2Ac(oyl-L-Ala-gamma-D-Glu-L-Lys-D-Ala-D-Ala)](n)-di-trans,octa-cis-undecaprenyl diphosphate + beta-D-GlcNAc-(1-&gt;4)-Mur2Ac(oyl-L-Ala-gamma-D-Glu-L-Lys-D-Ala-D-Ala)-di-trans,octa-cis-undecaprenyl diphosphate = [GlcNAc-(1-&gt;4)-Mur2Ac(oyl-L-Ala-gamma-D-Glu-L-Lys-D-Ala-D-Ala)](n+1)-di-trans,octa-cis-undecaprenyl diphosphate + di-trans,octa-cis-undecaprenyl diphosphate + H(+)</text>
        <dbReference type="Rhea" id="RHEA:23708"/>
        <dbReference type="Rhea" id="RHEA-COMP:9602"/>
        <dbReference type="Rhea" id="RHEA-COMP:9603"/>
        <dbReference type="ChEBI" id="CHEBI:15378"/>
        <dbReference type="ChEBI" id="CHEBI:58405"/>
        <dbReference type="ChEBI" id="CHEBI:60033"/>
        <dbReference type="ChEBI" id="CHEBI:78435"/>
        <dbReference type="EC" id="2.4.99.28"/>
    </reaction>
</comment>
<evidence type="ECO:0000256" key="3">
    <source>
        <dbReference type="ARBA" id="ARBA00004752"/>
    </source>
</evidence>
<evidence type="ECO:0000256" key="11">
    <source>
        <dbReference type="ARBA" id="ARBA00022676"/>
    </source>
</evidence>
<dbReference type="GO" id="GO:0071555">
    <property type="term" value="P:cell wall organization"/>
    <property type="evidence" value="ECO:0007669"/>
    <property type="project" value="UniProtKB-KW"/>
</dbReference>
<reference evidence="31" key="1">
    <citation type="submission" date="2016-12" db="EMBL/GenBank/DDBJ databases">
        <title>Draft Genome Sequences od Carboxydothermus pertinax and islandicus, Hydrogenogenic Carboxydotrophic Bacteria.</title>
        <authorList>
            <person name="Fukuyama Y."/>
            <person name="Ohmae K."/>
            <person name="Yoneda Y."/>
            <person name="Yoshida T."/>
            <person name="Sako Y."/>
        </authorList>
    </citation>
    <scope>NUCLEOTIDE SEQUENCE [LARGE SCALE GENOMIC DNA]</scope>
    <source>
        <strain evidence="31">SET</strain>
    </source>
</reference>
<evidence type="ECO:0000313" key="30">
    <source>
        <dbReference type="EMBL" id="GAV24873.1"/>
    </source>
</evidence>
<dbReference type="AlphaFoldDB" id="A0A1L8D152"/>
<dbReference type="SUPFAM" id="SSF53955">
    <property type="entry name" value="Lysozyme-like"/>
    <property type="match status" value="1"/>
</dbReference>
<dbReference type="GO" id="GO:0008658">
    <property type="term" value="F:penicillin binding"/>
    <property type="evidence" value="ECO:0007669"/>
    <property type="project" value="InterPro"/>
</dbReference>
<evidence type="ECO:0000256" key="8">
    <source>
        <dbReference type="ARBA" id="ARBA00022475"/>
    </source>
</evidence>
<evidence type="ECO:0000259" key="28">
    <source>
        <dbReference type="Pfam" id="PF00905"/>
    </source>
</evidence>
<dbReference type="EMBL" id="BDJL01000019">
    <property type="protein sequence ID" value="GAV24873.1"/>
    <property type="molecule type" value="Genomic_DNA"/>
</dbReference>
<dbReference type="GO" id="GO:0009252">
    <property type="term" value="P:peptidoglycan biosynthetic process"/>
    <property type="evidence" value="ECO:0007669"/>
    <property type="project" value="UniProtKB-UniPathway"/>
</dbReference>
<comment type="pathway">
    <text evidence="26">Glycan biosynthesis.</text>
</comment>
<comment type="pathway">
    <text evidence="3">Cell wall biogenesis; peptidoglycan biosynthesis.</text>
</comment>
<evidence type="ECO:0000256" key="2">
    <source>
        <dbReference type="ARBA" id="ARBA00004401"/>
    </source>
</evidence>
<dbReference type="UniPathway" id="UPA00219"/>
<proteinExistence type="inferred from homology"/>
<dbReference type="InterPro" id="IPR023346">
    <property type="entry name" value="Lysozyme-like_dom_sf"/>
</dbReference>
<dbReference type="FunFam" id="1.10.3810.10:FF:000001">
    <property type="entry name" value="Penicillin-binding protein 1A"/>
    <property type="match status" value="1"/>
</dbReference>
<keyword evidence="12" id="KW-0808">Transferase</keyword>
<evidence type="ECO:0000256" key="12">
    <source>
        <dbReference type="ARBA" id="ARBA00022679"/>
    </source>
</evidence>
<feature type="region of interest" description="Disordered" evidence="27">
    <location>
        <begin position="653"/>
        <end position="672"/>
    </location>
</feature>
<dbReference type="GO" id="GO:0005886">
    <property type="term" value="C:plasma membrane"/>
    <property type="evidence" value="ECO:0007669"/>
    <property type="project" value="UniProtKB-SubCell"/>
</dbReference>
<dbReference type="PANTHER" id="PTHR32282">
    <property type="entry name" value="BINDING PROTEIN TRANSPEPTIDASE, PUTATIVE-RELATED"/>
    <property type="match status" value="1"/>
</dbReference>
<keyword evidence="10" id="KW-0645">Protease</keyword>
<accession>A0A1L8D152</accession>
<sequence>METDVSKVCKKFSLLTLLLLFSLFVNGCASFTLSAKDFAKLYNLQQSSAIYDKNGRFLTQISGSERRTYVKIDELPPYVPQAFVAIEDARFYQHFGIDIVGILRASVVNILKKDLAQGASTITQQLVRNVYLTQEKTFARKIKEALLAIQLERVYTKKEILEMYLNVIYFGNGNYGIEEAAQNYFGKPASKLTLGEAAMLAGIPRRPNFYAPTINYEAAVSRKNLVLDKMVEQGYLTPEEAEKAKREEVKINPEAQNKGNQYAAVIDKIFQESEEDFGLSREQLNTGGYKIYTTVDREVQRYAERVFADARNFPPSTDEIIVQGAAAGVDPETGGIVFLIGGRNYGRFGGFNRSFMMYRQPGSAFKPIVDYAPAFEKGYLPSDFIVDEPVAFGDYKPKNYDGTYHGKVTLRKALVESLNIPAVKLLNEIGVDTGYEYAKRFGFELTAKDKNLSLALGGLERGASPLQMAAAYAVFASGGVYRTPHIINKIIDKDGNEIPRRKSLEEKKVISEETAYLITDVLIDTVKKGTARRANFGGILAAKTGTTEVPFKTPGQKGTKDAWIVGYTPDISVAVWMGYDKTDRLHYLKGVTGGSYPAVILRKIASYYVQVHGEKPFTMPKQLVRVSIDEKTGLIAGPLTPPGQVVDEVFPKGKEPKALSPDTPPNPETQNGNLTAAYIEGKGVVLNWQPKPGYTYQIYRINEDGSTLMVGESSTGSFTDAKVTSGSHYQYYLLPVQKKEDGSVKMELPSVPVVIDIPASVTGGVY</sequence>
<evidence type="ECO:0000256" key="20">
    <source>
        <dbReference type="ARBA" id="ARBA00023251"/>
    </source>
</evidence>
<keyword evidence="31" id="KW-1185">Reference proteome</keyword>
<evidence type="ECO:0000259" key="29">
    <source>
        <dbReference type="Pfam" id="PF00912"/>
    </source>
</evidence>
<dbReference type="NCBIfam" id="TIGR02074">
    <property type="entry name" value="PBP_1a_fam"/>
    <property type="match status" value="1"/>
</dbReference>
<keyword evidence="9" id="KW-0121">Carboxypeptidase</keyword>
<dbReference type="Pfam" id="PF00912">
    <property type="entry name" value="Transgly"/>
    <property type="match status" value="1"/>
</dbReference>
<dbReference type="EC" id="2.4.99.28" evidence="24"/>
<name>A0A1L8D152_9THEO</name>
<evidence type="ECO:0000256" key="18">
    <source>
        <dbReference type="ARBA" id="ARBA00022989"/>
    </source>
</evidence>
<evidence type="ECO:0000256" key="19">
    <source>
        <dbReference type="ARBA" id="ARBA00023136"/>
    </source>
</evidence>
<evidence type="ECO:0000256" key="16">
    <source>
        <dbReference type="ARBA" id="ARBA00022968"/>
    </source>
</evidence>
<comment type="similarity">
    <text evidence="5">In the N-terminal section; belongs to the glycosyltransferase 51 family.</text>
</comment>
<keyword evidence="22" id="KW-0961">Cell wall biogenesis/degradation</keyword>
<comment type="caution">
    <text evidence="30">The sequence shown here is derived from an EMBL/GenBank/DDBJ whole genome shotgun (WGS) entry which is preliminary data.</text>
</comment>
<feature type="domain" description="Penicillin-binding protein transpeptidase" evidence="28">
    <location>
        <begin position="325"/>
        <end position="604"/>
    </location>
</feature>
<dbReference type="InterPro" id="IPR001264">
    <property type="entry name" value="Glyco_trans_51"/>
</dbReference>